<keyword evidence="4" id="KW-0472">Membrane</keyword>
<dbReference type="PANTHER" id="PTHR11360">
    <property type="entry name" value="MONOCARBOXYLATE TRANSPORTER"/>
    <property type="match status" value="1"/>
</dbReference>
<feature type="transmembrane region" description="Helical" evidence="4">
    <location>
        <begin position="221"/>
        <end position="240"/>
    </location>
</feature>
<feature type="transmembrane region" description="Helical" evidence="4">
    <location>
        <begin position="465"/>
        <end position="483"/>
    </location>
</feature>
<evidence type="ECO:0000256" key="3">
    <source>
        <dbReference type="SAM" id="MobiDB-lite"/>
    </source>
</evidence>
<gene>
    <name evidence="6" type="ORF">H2200_008715</name>
</gene>
<keyword evidence="4" id="KW-0812">Transmembrane</keyword>
<feature type="transmembrane region" description="Helical" evidence="4">
    <location>
        <begin position="100"/>
        <end position="119"/>
    </location>
</feature>
<dbReference type="EMBL" id="JAPDRK010000013">
    <property type="protein sequence ID" value="KAJ9606707.1"/>
    <property type="molecule type" value="Genomic_DNA"/>
</dbReference>
<keyword evidence="7" id="KW-1185">Reference proteome</keyword>
<reference evidence="6" key="1">
    <citation type="submission" date="2022-10" db="EMBL/GenBank/DDBJ databases">
        <title>Culturing micro-colonial fungi from biological soil crusts in the Mojave desert and describing Neophaeococcomyces mojavensis, and introducing the new genera and species Taxawa tesnikishii.</title>
        <authorList>
            <person name="Kurbessoian T."/>
            <person name="Stajich J.E."/>
        </authorList>
    </citation>
    <scope>NUCLEOTIDE SEQUENCE</scope>
    <source>
        <strain evidence="6">TK_41</strain>
    </source>
</reference>
<evidence type="ECO:0000259" key="5">
    <source>
        <dbReference type="PROSITE" id="PS50850"/>
    </source>
</evidence>
<feature type="transmembrane region" description="Helical" evidence="4">
    <location>
        <begin position="424"/>
        <end position="444"/>
    </location>
</feature>
<evidence type="ECO:0000256" key="2">
    <source>
        <dbReference type="ARBA" id="ARBA00006727"/>
    </source>
</evidence>
<feature type="region of interest" description="Disordered" evidence="3">
    <location>
        <begin position="1"/>
        <end position="39"/>
    </location>
</feature>
<dbReference type="GO" id="GO:0022857">
    <property type="term" value="F:transmembrane transporter activity"/>
    <property type="evidence" value="ECO:0007669"/>
    <property type="project" value="InterPro"/>
</dbReference>
<feature type="domain" description="Major facilitator superfamily (MFS) profile" evidence="5">
    <location>
        <begin position="57"/>
        <end position="486"/>
    </location>
</feature>
<dbReference type="Pfam" id="PF07690">
    <property type="entry name" value="MFS_1"/>
    <property type="match status" value="1"/>
</dbReference>
<organism evidence="6 7">
    <name type="scientific">Cladophialophora chaetospira</name>
    <dbReference type="NCBI Taxonomy" id="386627"/>
    <lineage>
        <taxon>Eukaryota</taxon>
        <taxon>Fungi</taxon>
        <taxon>Dikarya</taxon>
        <taxon>Ascomycota</taxon>
        <taxon>Pezizomycotina</taxon>
        <taxon>Eurotiomycetes</taxon>
        <taxon>Chaetothyriomycetidae</taxon>
        <taxon>Chaetothyriales</taxon>
        <taxon>Herpotrichiellaceae</taxon>
        <taxon>Cladophialophora</taxon>
    </lineage>
</organism>
<dbReference type="InterPro" id="IPR011701">
    <property type="entry name" value="MFS"/>
</dbReference>
<feature type="transmembrane region" description="Helical" evidence="4">
    <location>
        <begin position="161"/>
        <end position="183"/>
    </location>
</feature>
<accession>A0AA38X4J5</accession>
<feature type="transmembrane region" description="Helical" evidence="4">
    <location>
        <begin position="189"/>
        <end position="209"/>
    </location>
</feature>
<dbReference type="InterPro" id="IPR050327">
    <property type="entry name" value="Proton-linked_MCT"/>
</dbReference>
<dbReference type="GO" id="GO:0016020">
    <property type="term" value="C:membrane"/>
    <property type="evidence" value="ECO:0007669"/>
    <property type="project" value="UniProtKB-SubCell"/>
</dbReference>
<feature type="transmembrane region" description="Helical" evidence="4">
    <location>
        <begin position="294"/>
        <end position="318"/>
    </location>
</feature>
<comment type="subcellular location">
    <subcellularLocation>
        <location evidence="1">Membrane</location>
        <topology evidence="1">Multi-pass membrane protein</topology>
    </subcellularLocation>
</comment>
<feature type="transmembrane region" description="Helical" evidence="4">
    <location>
        <begin position="357"/>
        <end position="376"/>
    </location>
</feature>
<dbReference type="InterPro" id="IPR036259">
    <property type="entry name" value="MFS_trans_sf"/>
</dbReference>
<evidence type="ECO:0000256" key="4">
    <source>
        <dbReference type="SAM" id="Phobius"/>
    </source>
</evidence>
<dbReference type="AlphaFoldDB" id="A0AA38X4J5"/>
<evidence type="ECO:0000256" key="1">
    <source>
        <dbReference type="ARBA" id="ARBA00004141"/>
    </source>
</evidence>
<feature type="transmembrane region" description="Helical" evidence="4">
    <location>
        <begin position="56"/>
        <end position="79"/>
    </location>
</feature>
<keyword evidence="4" id="KW-1133">Transmembrane helix</keyword>
<comment type="similarity">
    <text evidence="2">Belongs to the major facilitator superfamily. Monocarboxylate porter (TC 2.A.1.13) family.</text>
</comment>
<feature type="transmembrane region" description="Helical" evidence="4">
    <location>
        <begin position="131"/>
        <end position="149"/>
    </location>
</feature>
<name>A0AA38X4J5_9EURO</name>
<dbReference type="Proteomes" id="UP001172673">
    <property type="component" value="Unassembled WGS sequence"/>
</dbReference>
<feature type="transmembrane region" description="Helical" evidence="4">
    <location>
        <begin position="385"/>
        <end position="404"/>
    </location>
</feature>
<dbReference type="SUPFAM" id="SSF103473">
    <property type="entry name" value="MFS general substrate transporter"/>
    <property type="match status" value="1"/>
</dbReference>
<comment type="caution">
    <text evidence="6">The sequence shown here is derived from an EMBL/GenBank/DDBJ whole genome shotgun (WGS) entry which is preliminary data.</text>
</comment>
<protein>
    <recommendedName>
        <fullName evidence="5">Major facilitator superfamily (MFS) profile domain-containing protein</fullName>
    </recommendedName>
</protein>
<evidence type="ECO:0000313" key="6">
    <source>
        <dbReference type="EMBL" id="KAJ9606707.1"/>
    </source>
</evidence>
<dbReference type="PANTHER" id="PTHR11360:SF284">
    <property type="entry name" value="EG:103B4.3 PROTEIN-RELATED"/>
    <property type="match status" value="1"/>
</dbReference>
<feature type="compositionally biased region" description="Polar residues" evidence="3">
    <location>
        <begin position="11"/>
        <end position="36"/>
    </location>
</feature>
<evidence type="ECO:0000313" key="7">
    <source>
        <dbReference type="Proteomes" id="UP001172673"/>
    </source>
</evidence>
<dbReference type="InterPro" id="IPR020846">
    <property type="entry name" value="MFS_dom"/>
</dbReference>
<proteinExistence type="inferred from homology"/>
<dbReference type="PROSITE" id="PS50850">
    <property type="entry name" value="MFS"/>
    <property type="match status" value="1"/>
</dbReference>
<sequence>MATDIELEAPRTQSHCHQPSTITSLPSMEPTSSTPGHHNGSTRRLFGLLPSDLRPIIIVLAAFTIVFTACGITFVFGVYQELYETMAKQPGTPFTGASSAVIDLIGTISISLMSLGAPLATAWTKRFPPRVVIISGAVVFGLANLLASYSQRIWQFELAQGMLLGIGTCLTYIPAVTVVPTWFDKRRGLAMGIVISGTGVGGVVFAPAIRALNSSIGFRNTLRLSAGVSIFLLTLSGWAIDWDRRSGSVMQRVLDAETQTRASGARRPQNWRNWCWDIWRIPLVDWRIARSRKFAAQALGAALQAAAYYTPLFFFSSYARTLGYSASTGANFIALSNAMNAVGKIAIGYAADRLGRVNTLFATTFISAVVCLGLWLPSTFGGEKGLFIAFVLFYGVFASAYVSLFPTSLVDIFGVAHYASVSGALYLVRGAAALVGTPVAGALIRGRGTGPDGGRSPSGFENISVMVGVLMALAAVAVLWVRLEATGVLGPASKWRL</sequence>
<dbReference type="Gene3D" id="1.20.1250.20">
    <property type="entry name" value="MFS general substrate transporter like domains"/>
    <property type="match status" value="2"/>
</dbReference>